<dbReference type="InterPro" id="IPR003594">
    <property type="entry name" value="HATPase_dom"/>
</dbReference>
<feature type="domain" description="PAS" evidence="18">
    <location>
        <begin position="103"/>
        <end position="173"/>
    </location>
</feature>
<reference evidence="20 21" key="1">
    <citation type="journal article" date="2015" name="Int. J. Syst. Evol. Microbiol.">
        <title>Youhaiella tibetensis gen. nov., sp. nov., isolated from subsurface sediment.</title>
        <authorList>
            <person name="Wang Y.X."/>
            <person name="Huang F.Q."/>
            <person name="Nogi Y."/>
            <person name="Pang S.J."/>
            <person name="Wang P.K."/>
            <person name="Lv J."/>
        </authorList>
    </citation>
    <scope>NUCLEOTIDE SEQUENCE [LARGE SCALE GENOMIC DNA]</scope>
    <source>
        <strain evidence="21">fig4</strain>
    </source>
</reference>
<dbReference type="SUPFAM" id="SSF47384">
    <property type="entry name" value="Homodimeric domain of signal transducing histidine kinase"/>
    <property type="match status" value="1"/>
</dbReference>
<dbReference type="SUPFAM" id="SSF55874">
    <property type="entry name" value="ATPase domain of HSP90 chaperone/DNA topoisomerase II/histidine kinase"/>
    <property type="match status" value="1"/>
</dbReference>
<keyword evidence="5" id="KW-0479">Metal-binding</keyword>
<dbReference type="Gene3D" id="3.30.565.10">
    <property type="entry name" value="Histidine kinase-like ATPase, C-terminal domain"/>
    <property type="match status" value="1"/>
</dbReference>
<dbReference type="PRINTS" id="PR00344">
    <property type="entry name" value="BCTRLSENSOR"/>
</dbReference>
<dbReference type="Gene3D" id="3.30.450.20">
    <property type="entry name" value="PAS domain"/>
    <property type="match status" value="1"/>
</dbReference>
<evidence type="ECO:0000256" key="10">
    <source>
        <dbReference type="ARBA" id="ARBA00023004"/>
    </source>
</evidence>
<dbReference type="InterPro" id="IPR003661">
    <property type="entry name" value="HisK_dim/P_dom"/>
</dbReference>
<dbReference type="OrthoDB" id="9796100at2"/>
<feature type="domain" description="Histidine kinase" evidence="16">
    <location>
        <begin position="243"/>
        <end position="463"/>
    </location>
</feature>
<dbReference type="PANTHER" id="PTHR43065">
    <property type="entry name" value="SENSOR HISTIDINE KINASE"/>
    <property type="match status" value="1"/>
</dbReference>
<dbReference type="Proteomes" id="UP000321062">
    <property type="component" value="Chromosome"/>
</dbReference>
<evidence type="ECO:0000259" key="17">
    <source>
        <dbReference type="PROSITE" id="PS50110"/>
    </source>
</evidence>
<keyword evidence="10" id="KW-0408">Iron</keyword>
<dbReference type="Gene3D" id="1.10.287.130">
    <property type="match status" value="1"/>
</dbReference>
<evidence type="ECO:0000256" key="8">
    <source>
        <dbReference type="ARBA" id="ARBA00022777"/>
    </source>
</evidence>
<evidence type="ECO:0000256" key="3">
    <source>
        <dbReference type="ARBA" id="ARBA00012438"/>
    </source>
</evidence>
<evidence type="ECO:0000256" key="2">
    <source>
        <dbReference type="ARBA" id="ARBA00001971"/>
    </source>
</evidence>
<keyword evidence="8" id="KW-0418">Kinase</keyword>
<evidence type="ECO:0000256" key="1">
    <source>
        <dbReference type="ARBA" id="ARBA00000085"/>
    </source>
</evidence>
<dbReference type="InterPro" id="IPR011006">
    <property type="entry name" value="CheY-like_superfamily"/>
</dbReference>
<evidence type="ECO:0000256" key="4">
    <source>
        <dbReference type="ARBA" id="ARBA00022553"/>
    </source>
</evidence>
<dbReference type="InterPro" id="IPR035965">
    <property type="entry name" value="PAS-like_dom_sf"/>
</dbReference>
<dbReference type="AlphaFoldDB" id="A0A5B9DUP5"/>
<keyword evidence="11" id="KW-0902">Two-component regulatory system</keyword>
<dbReference type="InterPro" id="IPR000014">
    <property type="entry name" value="PAS"/>
</dbReference>
<dbReference type="Pfam" id="PF00989">
    <property type="entry name" value="PAS"/>
    <property type="match status" value="1"/>
</dbReference>
<evidence type="ECO:0000259" key="16">
    <source>
        <dbReference type="PROSITE" id="PS50109"/>
    </source>
</evidence>
<organism evidence="20 21">
    <name type="scientific">Paradevosia tibetensis</name>
    <dbReference type="NCBI Taxonomy" id="1447062"/>
    <lineage>
        <taxon>Bacteria</taxon>
        <taxon>Pseudomonadati</taxon>
        <taxon>Pseudomonadota</taxon>
        <taxon>Alphaproteobacteria</taxon>
        <taxon>Hyphomicrobiales</taxon>
        <taxon>Devosiaceae</taxon>
        <taxon>Paradevosia</taxon>
    </lineage>
</organism>
<dbReference type="Pfam" id="PF00072">
    <property type="entry name" value="Response_reg"/>
    <property type="match status" value="1"/>
</dbReference>
<dbReference type="SMART" id="SM00448">
    <property type="entry name" value="REC"/>
    <property type="match status" value="1"/>
</dbReference>
<dbReference type="SMART" id="SM00091">
    <property type="entry name" value="PAS"/>
    <property type="match status" value="1"/>
</dbReference>
<keyword evidence="7" id="KW-0547">Nucleotide-binding</keyword>
<dbReference type="EMBL" id="CP041690">
    <property type="protein sequence ID" value="QEE22782.1"/>
    <property type="molecule type" value="Genomic_DNA"/>
</dbReference>
<dbReference type="InterPro" id="IPR036097">
    <property type="entry name" value="HisK_dim/P_sf"/>
</dbReference>
<dbReference type="PROSITE" id="PS50113">
    <property type="entry name" value="PAC"/>
    <property type="match status" value="1"/>
</dbReference>
<evidence type="ECO:0000256" key="6">
    <source>
        <dbReference type="ARBA" id="ARBA00022679"/>
    </source>
</evidence>
<dbReference type="PROSITE" id="PS50110">
    <property type="entry name" value="RESPONSE_REGULATORY"/>
    <property type="match status" value="1"/>
</dbReference>
<dbReference type="PROSITE" id="PS50109">
    <property type="entry name" value="HIS_KIN"/>
    <property type="match status" value="1"/>
</dbReference>
<feature type="transmembrane region" description="Helical" evidence="15">
    <location>
        <begin position="31"/>
        <end position="53"/>
    </location>
</feature>
<evidence type="ECO:0000256" key="11">
    <source>
        <dbReference type="ARBA" id="ARBA00023012"/>
    </source>
</evidence>
<evidence type="ECO:0000313" key="20">
    <source>
        <dbReference type="EMBL" id="QEE22782.1"/>
    </source>
</evidence>
<gene>
    <name evidence="20" type="ORF">FNA67_12300</name>
</gene>
<evidence type="ECO:0000313" key="21">
    <source>
        <dbReference type="Proteomes" id="UP000321062"/>
    </source>
</evidence>
<evidence type="ECO:0000256" key="12">
    <source>
        <dbReference type="ARBA" id="ARBA00059827"/>
    </source>
</evidence>
<evidence type="ECO:0000256" key="5">
    <source>
        <dbReference type="ARBA" id="ARBA00022617"/>
    </source>
</evidence>
<dbReference type="Pfam" id="PF02518">
    <property type="entry name" value="HATPase_c"/>
    <property type="match status" value="1"/>
</dbReference>
<dbReference type="SMART" id="SM00388">
    <property type="entry name" value="HisKA"/>
    <property type="match status" value="1"/>
</dbReference>
<dbReference type="Gene3D" id="3.40.50.2300">
    <property type="match status" value="1"/>
</dbReference>
<proteinExistence type="predicted"/>
<comment type="cofactor">
    <cofactor evidence="2">
        <name>heme</name>
        <dbReference type="ChEBI" id="CHEBI:30413"/>
    </cofactor>
</comment>
<keyword evidence="4 14" id="KW-0597">Phosphoprotein</keyword>
<dbReference type="CDD" id="cd00130">
    <property type="entry name" value="PAS"/>
    <property type="match status" value="1"/>
</dbReference>
<dbReference type="GO" id="GO:0005524">
    <property type="term" value="F:ATP binding"/>
    <property type="evidence" value="ECO:0007669"/>
    <property type="project" value="UniProtKB-KW"/>
</dbReference>
<protein>
    <recommendedName>
        <fullName evidence="13">Sensor protein FixL</fullName>
        <ecNumber evidence="3">2.7.13.3</ecNumber>
    </recommendedName>
</protein>
<name>A0A5B9DUP5_9HYPH</name>
<keyword evidence="21" id="KW-1185">Reference proteome</keyword>
<dbReference type="SMART" id="SM00387">
    <property type="entry name" value="HATPase_c"/>
    <property type="match status" value="1"/>
</dbReference>
<dbReference type="CDD" id="cd00082">
    <property type="entry name" value="HisKA"/>
    <property type="match status" value="1"/>
</dbReference>
<keyword evidence="5" id="KW-0349">Heme</keyword>
<dbReference type="InterPro" id="IPR004358">
    <property type="entry name" value="Sig_transdc_His_kin-like_C"/>
</dbReference>
<dbReference type="SUPFAM" id="SSF55785">
    <property type="entry name" value="PYP-like sensor domain (PAS domain)"/>
    <property type="match status" value="1"/>
</dbReference>
<keyword evidence="6" id="KW-0808">Transferase</keyword>
<dbReference type="InterPro" id="IPR001789">
    <property type="entry name" value="Sig_transdc_resp-reg_receiver"/>
</dbReference>
<evidence type="ECO:0000259" key="18">
    <source>
        <dbReference type="PROSITE" id="PS50112"/>
    </source>
</evidence>
<feature type="modified residue" description="4-aspartylphosphate" evidence="14">
    <location>
        <position position="536"/>
    </location>
</feature>
<evidence type="ECO:0000256" key="14">
    <source>
        <dbReference type="PROSITE-ProRule" id="PRU00169"/>
    </source>
</evidence>
<keyword evidence="9" id="KW-0067">ATP-binding</keyword>
<dbReference type="InterPro" id="IPR036890">
    <property type="entry name" value="HATPase_C_sf"/>
</dbReference>
<accession>A0A5B9DUP5</accession>
<dbReference type="InterPro" id="IPR013767">
    <property type="entry name" value="PAS_fold"/>
</dbReference>
<evidence type="ECO:0000256" key="7">
    <source>
        <dbReference type="ARBA" id="ARBA00022741"/>
    </source>
</evidence>
<sequence>MAAYSRSDLTGWTAVVTVPRALFDAPLWNTVWLVGGLGLAMLALGAGAAYWMASRLSGAIYSLSRSGLALAHNESKAEPPIRVREVREVQEILSGVAAQMRDRANHLQSILDTVPSAMIVINGHGTILSFSAAAERQFGYEAGEVIGKNVKVLMPEPDRGHHDGYIHRYLETGERRIIGLGRVVTALRKDGTRFPVELHVGRADAGGEPLFTGFLRDLTDKQRIEQELRQTQKMEAIGKLTGGVAHDFNNLLTVIKGNLEMIEGRLEGRHHGLIRDAQEAADLASNLTASLLAFGRRMPLDPQDTDIGTLVLKLGELIRRTLGETIEVIIRVPGSHRAIVDAGQLQNALLNLAINARDAMPRGGTLTISVERAELDMDYATANEEVAPGAYEVIEVRDTGVGMSAEVRERALEPFFTTKAAGSGTGLGLSSVYGFVKQSGGHLALYSEVGRGTSIRLYLPVPRLTEPSDRAVAQIDTVMPQSHGETVLVVEDEERVRRVAVARLVDLGYRVLQAENGSVALDMLDGLTALDLVFSDMVMPGGVDGAELAEELARRRPEVRILLTSGYAEPEAIARSSKGNVNWLRKPYSTAELARKLRAVLDAER</sequence>
<keyword evidence="15" id="KW-0472">Membrane</keyword>
<evidence type="ECO:0000256" key="13">
    <source>
        <dbReference type="ARBA" id="ARBA00070616"/>
    </source>
</evidence>
<dbReference type="NCBIfam" id="TIGR00229">
    <property type="entry name" value="sensory_box"/>
    <property type="match status" value="1"/>
</dbReference>
<dbReference type="EC" id="2.7.13.3" evidence="3"/>
<dbReference type="Pfam" id="PF00512">
    <property type="entry name" value="HisKA"/>
    <property type="match status" value="1"/>
</dbReference>
<evidence type="ECO:0000256" key="15">
    <source>
        <dbReference type="SAM" id="Phobius"/>
    </source>
</evidence>
<feature type="domain" description="PAC" evidence="19">
    <location>
        <begin position="171"/>
        <end position="230"/>
    </location>
</feature>
<feature type="domain" description="Response regulatory" evidence="17">
    <location>
        <begin position="486"/>
        <end position="601"/>
    </location>
</feature>
<evidence type="ECO:0000256" key="9">
    <source>
        <dbReference type="ARBA" id="ARBA00022840"/>
    </source>
</evidence>
<dbReference type="PROSITE" id="PS50112">
    <property type="entry name" value="PAS"/>
    <property type="match status" value="1"/>
</dbReference>
<dbReference type="InterPro" id="IPR005467">
    <property type="entry name" value="His_kinase_dom"/>
</dbReference>
<dbReference type="InterPro" id="IPR000700">
    <property type="entry name" value="PAS-assoc_C"/>
</dbReference>
<comment type="function">
    <text evidence="12">Putative oxygen sensor; modulates the activity of FixJ, a transcriptional activator of nitrogen fixation fixK gene. FixL probably acts as a kinase that phosphorylates FixJ.</text>
</comment>
<dbReference type="FunFam" id="3.30.450.20:FF:000060">
    <property type="entry name" value="Sensor protein FixL"/>
    <property type="match status" value="1"/>
</dbReference>
<keyword evidence="15" id="KW-1133">Transmembrane helix</keyword>
<comment type="catalytic activity">
    <reaction evidence="1">
        <text>ATP + protein L-histidine = ADP + protein N-phospho-L-histidine.</text>
        <dbReference type="EC" id="2.7.13.3"/>
    </reaction>
</comment>
<dbReference type="PANTHER" id="PTHR43065:SF49">
    <property type="entry name" value="HISTIDINE KINASE"/>
    <property type="match status" value="1"/>
</dbReference>
<dbReference type="GO" id="GO:0006355">
    <property type="term" value="P:regulation of DNA-templated transcription"/>
    <property type="evidence" value="ECO:0007669"/>
    <property type="project" value="InterPro"/>
</dbReference>
<dbReference type="SUPFAM" id="SSF52172">
    <property type="entry name" value="CheY-like"/>
    <property type="match status" value="1"/>
</dbReference>
<evidence type="ECO:0000259" key="19">
    <source>
        <dbReference type="PROSITE" id="PS50113"/>
    </source>
</evidence>
<keyword evidence="15" id="KW-0812">Transmembrane</keyword>
<dbReference type="KEGG" id="yti:FNA67_12300"/>
<dbReference type="GO" id="GO:0000155">
    <property type="term" value="F:phosphorelay sensor kinase activity"/>
    <property type="evidence" value="ECO:0007669"/>
    <property type="project" value="InterPro"/>
</dbReference>